<evidence type="ECO:0000313" key="4">
    <source>
        <dbReference type="Proteomes" id="UP001253848"/>
    </source>
</evidence>
<accession>A0ABU3DSE4</accession>
<sequence length="390" mass="45683">MRLLYYSTSFYASHGGRIQAIEFYDHLEKLEIIEEKAIFPGGAGKEKTEKNFREAIRKVLRKIPLLQMLLFYRRNNFHLKGLEKKIKEFHPDAILIQIDSNFLQIRKIKKTFPEILVCTQINGSPFDEPFKKIAFRDRFLRLQRRAYEMSNLNIFISDVSRRKIMGNAFDPSRDIVIENGTDPHKFFPISDKMELRNKWNFPVKRFILGYVGTLDFHKHLLDLVEAFHDVSQTHSSITLVIVGDGPAFSQIQRRIETLNLEHTIILKGWVDHKYINEIINCFDVAVHHYANSYMNPLKVYEFLAAGLPVVAPNIPSVCEAFQDGKDLLLTGHKKEELKEKLQLIINDGSLRKRLSYNQHLIRNVEKDYTWEHYAERIVNNINKKIANKVE</sequence>
<dbReference type="PANTHER" id="PTHR46401">
    <property type="entry name" value="GLYCOSYLTRANSFERASE WBBK-RELATED"/>
    <property type="match status" value="1"/>
</dbReference>
<dbReference type="GO" id="GO:0016757">
    <property type="term" value="F:glycosyltransferase activity"/>
    <property type="evidence" value="ECO:0007669"/>
    <property type="project" value="UniProtKB-KW"/>
</dbReference>
<dbReference type="InterPro" id="IPR001296">
    <property type="entry name" value="Glyco_trans_1"/>
</dbReference>
<dbReference type="CDD" id="cd03801">
    <property type="entry name" value="GT4_PimA-like"/>
    <property type="match status" value="1"/>
</dbReference>
<keyword evidence="1 3" id="KW-0808">Transferase</keyword>
<feature type="domain" description="Glycosyl transferase family 1" evidence="2">
    <location>
        <begin position="192"/>
        <end position="357"/>
    </location>
</feature>
<reference evidence="3 4" key="1">
    <citation type="submission" date="2023-09" db="EMBL/GenBank/DDBJ databases">
        <authorList>
            <person name="Rey-Velasco X."/>
        </authorList>
    </citation>
    <scope>NUCLEOTIDE SEQUENCE [LARGE SCALE GENOMIC DNA]</scope>
    <source>
        <strain evidence="3 4">F225</strain>
    </source>
</reference>
<dbReference type="RefSeq" id="WP_311499872.1">
    <property type="nucleotide sequence ID" value="NZ_JAVRHN010000006.1"/>
</dbReference>
<evidence type="ECO:0000313" key="3">
    <source>
        <dbReference type="EMBL" id="MDT0686548.1"/>
    </source>
</evidence>
<proteinExistence type="predicted"/>
<dbReference type="PANTHER" id="PTHR46401:SF2">
    <property type="entry name" value="GLYCOSYLTRANSFERASE WBBK-RELATED"/>
    <property type="match status" value="1"/>
</dbReference>
<dbReference type="Pfam" id="PF00534">
    <property type="entry name" value="Glycos_transf_1"/>
    <property type="match status" value="1"/>
</dbReference>
<name>A0ABU3DSE4_9FLAO</name>
<gene>
    <name evidence="3" type="ORF">RM541_09225</name>
</gene>
<evidence type="ECO:0000259" key="2">
    <source>
        <dbReference type="Pfam" id="PF00534"/>
    </source>
</evidence>
<keyword evidence="4" id="KW-1185">Reference proteome</keyword>
<comment type="caution">
    <text evidence="3">The sequence shown here is derived from an EMBL/GenBank/DDBJ whole genome shotgun (WGS) entry which is preliminary data.</text>
</comment>
<organism evidence="3 4">
    <name type="scientific">Autumnicola psychrophila</name>
    <dbReference type="NCBI Taxonomy" id="3075592"/>
    <lineage>
        <taxon>Bacteria</taxon>
        <taxon>Pseudomonadati</taxon>
        <taxon>Bacteroidota</taxon>
        <taxon>Flavobacteriia</taxon>
        <taxon>Flavobacteriales</taxon>
        <taxon>Flavobacteriaceae</taxon>
        <taxon>Autumnicola</taxon>
    </lineage>
</organism>
<protein>
    <submittedName>
        <fullName evidence="3">Glycosyltransferase family 4 protein</fullName>
        <ecNumber evidence="3">2.4.-.-</ecNumber>
    </submittedName>
</protein>
<dbReference type="EC" id="2.4.-.-" evidence="3"/>
<dbReference type="SUPFAM" id="SSF53756">
    <property type="entry name" value="UDP-Glycosyltransferase/glycogen phosphorylase"/>
    <property type="match status" value="1"/>
</dbReference>
<evidence type="ECO:0000256" key="1">
    <source>
        <dbReference type="ARBA" id="ARBA00022679"/>
    </source>
</evidence>
<keyword evidence="3" id="KW-0328">Glycosyltransferase</keyword>
<dbReference type="Proteomes" id="UP001253848">
    <property type="component" value="Unassembled WGS sequence"/>
</dbReference>
<dbReference type="Gene3D" id="3.40.50.2000">
    <property type="entry name" value="Glycogen Phosphorylase B"/>
    <property type="match status" value="2"/>
</dbReference>
<dbReference type="EMBL" id="JAVRHN010000006">
    <property type="protein sequence ID" value="MDT0686548.1"/>
    <property type="molecule type" value="Genomic_DNA"/>
</dbReference>